<dbReference type="EMBL" id="CP113797">
    <property type="protein sequence ID" value="WAL60888.1"/>
    <property type="molecule type" value="Genomic_DNA"/>
</dbReference>
<keyword evidence="2" id="KW-1185">Reference proteome</keyword>
<dbReference type="RefSeq" id="WP_268610844.1">
    <property type="nucleotide sequence ID" value="NZ_CP113797.1"/>
</dbReference>
<organism evidence="1 2">
    <name type="scientific">Thermocoleostomius sinensis A174</name>
    <dbReference type="NCBI Taxonomy" id="2016057"/>
    <lineage>
        <taxon>Bacteria</taxon>
        <taxon>Bacillati</taxon>
        <taxon>Cyanobacteriota</taxon>
        <taxon>Cyanophyceae</taxon>
        <taxon>Oculatellales</taxon>
        <taxon>Oculatellaceae</taxon>
        <taxon>Thermocoleostomius</taxon>
    </lineage>
</organism>
<reference evidence="1" key="1">
    <citation type="submission" date="2022-12" db="EMBL/GenBank/DDBJ databases">
        <title>Polyphasic identification of a Novel Hot-Spring Cyanobacterium Ocullathermofonsia sinensis gen nov. sp. nov. and Genomic Insights on its Adaptations to the Thermal Habitat.</title>
        <authorList>
            <person name="Daroch M."/>
            <person name="Tang J."/>
            <person name="Jiang Y."/>
        </authorList>
    </citation>
    <scope>NUCLEOTIDE SEQUENCE</scope>
    <source>
        <strain evidence="1">PKUAC-SCTA174</strain>
    </source>
</reference>
<accession>A0A9E9C912</accession>
<sequence>MNSKLDTYWRLELIPHTVTSTQFCQFPLLFRWLGHFCRRIKTPSPQAAIPFVWRSKDATGNIWWNVFDRLTGQTTLRMSNEQFLGWLERRYTHSL</sequence>
<proteinExistence type="predicted"/>
<evidence type="ECO:0000313" key="1">
    <source>
        <dbReference type="EMBL" id="WAL60888.1"/>
    </source>
</evidence>
<gene>
    <name evidence="1" type="ORF">OXH18_02505</name>
</gene>
<dbReference type="Proteomes" id="UP001163152">
    <property type="component" value="Chromosome"/>
</dbReference>
<name>A0A9E9C912_9CYAN</name>
<protein>
    <submittedName>
        <fullName evidence="1">Uncharacterized protein</fullName>
    </submittedName>
</protein>
<dbReference type="AlphaFoldDB" id="A0A9E9C912"/>
<dbReference type="KEGG" id="tsin:OXH18_02505"/>
<evidence type="ECO:0000313" key="2">
    <source>
        <dbReference type="Proteomes" id="UP001163152"/>
    </source>
</evidence>